<evidence type="ECO:0000313" key="1">
    <source>
        <dbReference type="EMBL" id="KAF2880787.1"/>
    </source>
</evidence>
<organism evidence="1 2">
    <name type="scientific">Ignelater luminosus</name>
    <name type="common">Cucubano</name>
    <name type="synonym">Pyrophorus luminosus</name>
    <dbReference type="NCBI Taxonomy" id="2038154"/>
    <lineage>
        <taxon>Eukaryota</taxon>
        <taxon>Metazoa</taxon>
        <taxon>Ecdysozoa</taxon>
        <taxon>Arthropoda</taxon>
        <taxon>Hexapoda</taxon>
        <taxon>Insecta</taxon>
        <taxon>Pterygota</taxon>
        <taxon>Neoptera</taxon>
        <taxon>Endopterygota</taxon>
        <taxon>Coleoptera</taxon>
        <taxon>Polyphaga</taxon>
        <taxon>Elateriformia</taxon>
        <taxon>Elateroidea</taxon>
        <taxon>Elateridae</taxon>
        <taxon>Agrypninae</taxon>
        <taxon>Pyrophorini</taxon>
        <taxon>Ignelater</taxon>
    </lineage>
</organism>
<keyword evidence="2" id="KW-1185">Reference proteome</keyword>
<name>A0A8K0C8M9_IGNLU</name>
<accession>A0A8K0C8M9</accession>
<dbReference type="OrthoDB" id="7383979at2759"/>
<dbReference type="AlphaFoldDB" id="A0A8K0C8M9"/>
<evidence type="ECO:0000313" key="2">
    <source>
        <dbReference type="Proteomes" id="UP000801492"/>
    </source>
</evidence>
<reference evidence="1" key="1">
    <citation type="submission" date="2019-08" db="EMBL/GenBank/DDBJ databases">
        <title>The genome of the North American firefly Photinus pyralis.</title>
        <authorList>
            <consortium name="Photinus pyralis genome working group"/>
            <person name="Fallon T.R."/>
            <person name="Sander Lower S.E."/>
            <person name="Weng J.-K."/>
        </authorList>
    </citation>
    <scope>NUCLEOTIDE SEQUENCE</scope>
    <source>
        <strain evidence="1">TRF0915ILg1</strain>
        <tissue evidence="1">Whole body</tissue>
    </source>
</reference>
<sequence length="253" mass="28754">MDPNPSKLSELFEINCRYPEQNSNLQKVQFRHSHQSIRGEHLVQAESINTSIGIRRLELIDVVTAIKGTIVSLQAINEDTERMDKEIDAAQAFATSKLQIDCQNDFQRYHRQQAAPRRVDDNAGFQKERLQEVLLLVNSANNAAKAVMNEGKSVNAAAKEFDIKRMTLTRFIKKLKSESGTPPMGYAAPSQAFSSEQKDFLKKYLLQMASIFYGYSPKDVRCHAYECAVAFGIKIPVTWTTNKMAKKEWLMML</sequence>
<comment type="caution">
    <text evidence="1">The sequence shown here is derived from an EMBL/GenBank/DDBJ whole genome shotgun (WGS) entry which is preliminary data.</text>
</comment>
<dbReference type="Proteomes" id="UP000801492">
    <property type="component" value="Unassembled WGS sequence"/>
</dbReference>
<gene>
    <name evidence="1" type="ORF">ILUMI_25385</name>
</gene>
<dbReference type="EMBL" id="VTPC01090909">
    <property type="protein sequence ID" value="KAF2880787.1"/>
    <property type="molecule type" value="Genomic_DNA"/>
</dbReference>
<protein>
    <recommendedName>
        <fullName evidence="3">HTH psq-type domain-containing protein</fullName>
    </recommendedName>
</protein>
<evidence type="ECO:0008006" key="3">
    <source>
        <dbReference type="Google" id="ProtNLM"/>
    </source>
</evidence>
<proteinExistence type="predicted"/>